<organism evidence="3 4">
    <name type="scientific">Frigoriglobus tundricola</name>
    <dbReference type="NCBI Taxonomy" id="2774151"/>
    <lineage>
        <taxon>Bacteria</taxon>
        <taxon>Pseudomonadati</taxon>
        <taxon>Planctomycetota</taxon>
        <taxon>Planctomycetia</taxon>
        <taxon>Gemmatales</taxon>
        <taxon>Gemmataceae</taxon>
        <taxon>Frigoriglobus</taxon>
    </lineage>
</organism>
<evidence type="ECO:0000259" key="2">
    <source>
        <dbReference type="Pfam" id="PF07596"/>
    </source>
</evidence>
<evidence type="ECO:0000313" key="3">
    <source>
        <dbReference type="EMBL" id="QJW94054.1"/>
    </source>
</evidence>
<dbReference type="PANTHER" id="PTHR30093">
    <property type="entry name" value="GENERAL SECRETION PATHWAY PROTEIN G"/>
    <property type="match status" value="1"/>
</dbReference>
<keyword evidence="1" id="KW-1133">Transmembrane helix</keyword>
<dbReference type="Gene3D" id="3.30.700.10">
    <property type="entry name" value="Glycoprotein, Type 4 Pilin"/>
    <property type="match status" value="1"/>
</dbReference>
<feature type="transmembrane region" description="Helical" evidence="1">
    <location>
        <begin position="12"/>
        <end position="34"/>
    </location>
</feature>
<dbReference type="RefSeq" id="WP_171470137.1">
    <property type="nucleotide sequence ID" value="NZ_CP053452.2"/>
</dbReference>
<sequence length="340" mass="36336">MLNGTFRSRRTRAFTLIELLVVIAIIAILIGLLLPAVQKVREAAARLKCQNNLKQLGLASHNYESSYGTLPPGAGPTPIDNVVANSRASVQTVILAYVEQANLYNLFDFTQDVNSSATNANARVKQVPIFLCPSDPSQATQSGDGKSNYFGNLGSQAYTAASLTSPLGGMFYYIPRSGAQFIPKGFAITAITDGTSNTAMFAEIKRGNNITSQYDPQDVRLVTFNNPAVDDLVPPSNCGQNSGSAVHYAGLQYYRDLLATSLYTHTQVPNSKSGDCMDLTTRTGDTGSLFAGHITARSSHTGGVNVCMGDGSVRFVFDSITLSTWQALGTRANGEVISDH</sequence>
<dbReference type="InterPro" id="IPR027558">
    <property type="entry name" value="Pre_pil_HX9DG_C"/>
</dbReference>
<dbReference type="Pfam" id="PF07963">
    <property type="entry name" value="N_methyl"/>
    <property type="match status" value="1"/>
</dbReference>
<dbReference type="AlphaFoldDB" id="A0A6M5YKE8"/>
<gene>
    <name evidence="3" type="ORF">FTUN_1573</name>
</gene>
<dbReference type="InterPro" id="IPR012902">
    <property type="entry name" value="N_methyl_site"/>
</dbReference>
<evidence type="ECO:0000256" key="1">
    <source>
        <dbReference type="SAM" id="Phobius"/>
    </source>
</evidence>
<dbReference type="Pfam" id="PF07596">
    <property type="entry name" value="SBP_bac_10"/>
    <property type="match status" value="1"/>
</dbReference>
<keyword evidence="4" id="KW-1185">Reference proteome</keyword>
<feature type="domain" description="DUF1559" evidence="2">
    <location>
        <begin position="38"/>
        <end position="320"/>
    </location>
</feature>
<dbReference type="PANTHER" id="PTHR30093:SF2">
    <property type="entry name" value="TYPE II SECRETION SYSTEM PROTEIN H"/>
    <property type="match status" value="1"/>
</dbReference>
<dbReference type="SUPFAM" id="SSF54523">
    <property type="entry name" value="Pili subunits"/>
    <property type="match status" value="1"/>
</dbReference>
<reference evidence="4" key="1">
    <citation type="submission" date="2020-05" db="EMBL/GenBank/DDBJ databases">
        <title>Frigoriglobus tundricola gen. nov., sp. nov., a psychrotolerant cellulolytic planctomycete of the family Gemmataceae with two divergent copies of 16S rRNA gene.</title>
        <authorList>
            <person name="Kulichevskaya I.S."/>
            <person name="Ivanova A.A."/>
            <person name="Naumoff D.G."/>
            <person name="Beletsky A.V."/>
            <person name="Rijpstra W.I.C."/>
            <person name="Sinninghe Damste J.S."/>
            <person name="Mardanov A.V."/>
            <person name="Ravin N.V."/>
            <person name="Dedysh S.N."/>
        </authorList>
    </citation>
    <scope>NUCLEOTIDE SEQUENCE [LARGE SCALE GENOMIC DNA]</scope>
    <source>
        <strain evidence="4">PL17</strain>
    </source>
</reference>
<proteinExistence type="predicted"/>
<dbReference type="NCBIfam" id="TIGR02532">
    <property type="entry name" value="IV_pilin_GFxxxE"/>
    <property type="match status" value="1"/>
</dbReference>
<dbReference type="KEGG" id="ftj:FTUN_1573"/>
<dbReference type="EMBL" id="CP053452">
    <property type="protein sequence ID" value="QJW94054.1"/>
    <property type="molecule type" value="Genomic_DNA"/>
</dbReference>
<dbReference type="NCBIfam" id="TIGR04294">
    <property type="entry name" value="pre_pil_HX9DG"/>
    <property type="match status" value="1"/>
</dbReference>
<keyword evidence="1" id="KW-0812">Transmembrane</keyword>
<accession>A0A6M5YKE8</accession>
<evidence type="ECO:0000313" key="4">
    <source>
        <dbReference type="Proteomes" id="UP000503447"/>
    </source>
</evidence>
<name>A0A6M5YKE8_9BACT</name>
<keyword evidence="1" id="KW-0472">Membrane</keyword>
<protein>
    <recommendedName>
        <fullName evidence="2">DUF1559 domain-containing protein</fullName>
    </recommendedName>
</protein>
<dbReference type="Proteomes" id="UP000503447">
    <property type="component" value="Chromosome"/>
</dbReference>
<dbReference type="InterPro" id="IPR045584">
    <property type="entry name" value="Pilin-like"/>
</dbReference>
<dbReference type="InterPro" id="IPR011453">
    <property type="entry name" value="DUF1559"/>
</dbReference>